<evidence type="ECO:0000313" key="2">
    <source>
        <dbReference type="Proteomes" id="UP000298061"/>
    </source>
</evidence>
<dbReference type="STRING" id="135208.A0A4Y9ZYT6"/>
<name>A0A4Y9ZYT6_9AGAM</name>
<comment type="caution">
    <text evidence="1">The sequence shown here is derived from an EMBL/GenBank/DDBJ whole genome shotgun (WGS) entry which is preliminary data.</text>
</comment>
<dbReference type="EMBL" id="SFCI01000655">
    <property type="protein sequence ID" value="TFY78568.1"/>
    <property type="molecule type" value="Genomic_DNA"/>
</dbReference>
<evidence type="ECO:0000313" key="1">
    <source>
        <dbReference type="EMBL" id="TFY78568.1"/>
    </source>
</evidence>
<reference evidence="1 2" key="1">
    <citation type="submission" date="2019-02" db="EMBL/GenBank/DDBJ databases">
        <title>Genome sequencing of the rare red list fungi Hericium alpestre (H. flagellum).</title>
        <authorList>
            <person name="Buettner E."/>
            <person name="Kellner H."/>
        </authorList>
    </citation>
    <scope>NUCLEOTIDE SEQUENCE [LARGE SCALE GENOMIC DNA]</scope>
    <source>
        <strain evidence="1 2">DSM 108284</strain>
    </source>
</reference>
<dbReference type="OrthoDB" id="3263748at2759"/>
<organism evidence="1 2">
    <name type="scientific">Hericium alpestre</name>
    <dbReference type="NCBI Taxonomy" id="135208"/>
    <lineage>
        <taxon>Eukaryota</taxon>
        <taxon>Fungi</taxon>
        <taxon>Dikarya</taxon>
        <taxon>Basidiomycota</taxon>
        <taxon>Agaricomycotina</taxon>
        <taxon>Agaricomycetes</taxon>
        <taxon>Russulales</taxon>
        <taxon>Hericiaceae</taxon>
        <taxon>Hericium</taxon>
    </lineage>
</organism>
<dbReference type="Proteomes" id="UP000298061">
    <property type="component" value="Unassembled WGS sequence"/>
</dbReference>
<dbReference type="AlphaFoldDB" id="A0A4Y9ZYT6"/>
<protein>
    <submittedName>
        <fullName evidence="1">Uncharacterized protein</fullName>
    </submittedName>
</protein>
<proteinExistence type="predicted"/>
<keyword evidence="2" id="KW-1185">Reference proteome</keyword>
<sequence>MSSDTPSLFSAARSKLHSVHGTSSKDNCSLHRWVLLKNSIIRSQPSTAASSSSKADANLVYNTDAGEDEEVCMDDEHDSFIYPDAGKLVDHPSDANMTHSQEQWFESILESLGDGDEDEVADVQFDDDEEFPTFTPTTSPSSSTDDLVNPPYHDPPIAMPYPVVYPPFHPPLIRSIELKMPLIPLLTQAIHR</sequence>
<gene>
    <name evidence="1" type="ORF">EWM64_g5450</name>
</gene>
<accession>A0A4Y9ZYT6</accession>